<dbReference type="EMBL" id="WMBB01000007">
    <property type="protein sequence ID" value="MTE14539.1"/>
    <property type="molecule type" value="Genomic_DNA"/>
</dbReference>
<evidence type="ECO:0000313" key="3">
    <source>
        <dbReference type="Proteomes" id="UP000432464"/>
    </source>
</evidence>
<feature type="domain" description="FAD-binding" evidence="1">
    <location>
        <begin position="8"/>
        <end position="339"/>
    </location>
</feature>
<dbReference type="PANTHER" id="PTHR43422">
    <property type="entry name" value="THIAMINE THIAZOLE SYNTHASE"/>
    <property type="match status" value="1"/>
</dbReference>
<dbReference type="InterPro" id="IPR002938">
    <property type="entry name" value="FAD-bd"/>
</dbReference>
<dbReference type="PANTHER" id="PTHR43422:SF3">
    <property type="entry name" value="THIAMINE THIAZOLE SYNTHASE"/>
    <property type="match status" value="1"/>
</dbReference>
<gene>
    <name evidence="2" type="ORF">GLP40_17445</name>
</gene>
<evidence type="ECO:0000313" key="2">
    <source>
        <dbReference type="EMBL" id="MTE14539.1"/>
    </source>
</evidence>
<dbReference type="AlphaFoldDB" id="A0A6I3L3S4"/>
<dbReference type="InterPro" id="IPR036188">
    <property type="entry name" value="FAD/NAD-bd_sf"/>
</dbReference>
<organism evidence="2 3">
    <name type="scientific">Nocardia aurantiaca</name>
    <dbReference type="NCBI Taxonomy" id="2675850"/>
    <lineage>
        <taxon>Bacteria</taxon>
        <taxon>Bacillati</taxon>
        <taxon>Actinomycetota</taxon>
        <taxon>Actinomycetes</taxon>
        <taxon>Mycobacteriales</taxon>
        <taxon>Nocardiaceae</taxon>
        <taxon>Nocardia</taxon>
    </lineage>
</organism>
<sequence>MSTAGPRALVLGGGIAGLLAARVLAESDYRVTVLERDDGDDRAGAGRRGVPQSRHLHGLLDRGRAIIEELYPGWTAELVHRGASVAEVLVDTRWYVAGSRLTPTPTGLTSVIATRALMESVLRERTRELPNIEVRERIAGQGLVGDARRVSGVGAIGVNGPEILAADLVVDATGRGSRVMEWLSGIGAEPPDEERLEVDLGYASRLYRHRPGQLDGQASVIVSTGANGRGGGAVRVEGDRWLVTLAGMLGDHPSVEPEEFERYAADLSAPDIHEIVTGSEPLGDPVRYRFRASVRRRFDRQAAVPAGLIVLGDAQCAFNPLYAQGMTVAALEAAALRDTLRADPAPARLPARFYATAADSVALAWRLAASSDLSHPGVSGPRTLRTRLTNAYVRRAHRAAHHDPRVARAFMRVAHLVEPPAALAHPINVGRIMLRGNGAASTPPDRH</sequence>
<dbReference type="Gene3D" id="3.50.50.60">
    <property type="entry name" value="FAD/NAD(P)-binding domain"/>
    <property type="match status" value="1"/>
</dbReference>
<protein>
    <submittedName>
        <fullName evidence="2">NAD(P)-binding protein</fullName>
    </submittedName>
</protein>
<dbReference type="Proteomes" id="UP000432464">
    <property type="component" value="Unassembled WGS sequence"/>
</dbReference>
<accession>A0A6I3L3S4</accession>
<dbReference type="SUPFAM" id="SSF51905">
    <property type="entry name" value="FAD/NAD(P)-binding domain"/>
    <property type="match status" value="1"/>
</dbReference>
<proteinExistence type="predicted"/>
<keyword evidence="3" id="KW-1185">Reference proteome</keyword>
<comment type="caution">
    <text evidence="2">The sequence shown here is derived from an EMBL/GenBank/DDBJ whole genome shotgun (WGS) entry which is preliminary data.</text>
</comment>
<reference evidence="2 3" key="1">
    <citation type="submission" date="2019-11" db="EMBL/GenBank/DDBJ databases">
        <title>Nocardia sp. nov. CT2-14 isolated from soil.</title>
        <authorList>
            <person name="Kanchanasin P."/>
            <person name="Tanasupawat S."/>
            <person name="Yuki M."/>
            <person name="Kudo T."/>
        </authorList>
    </citation>
    <scope>NUCLEOTIDE SEQUENCE [LARGE SCALE GENOMIC DNA]</scope>
    <source>
        <strain evidence="2 3">CT2-14</strain>
    </source>
</reference>
<dbReference type="RefSeq" id="WP_154788948.1">
    <property type="nucleotide sequence ID" value="NZ_WMBB01000007.1"/>
</dbReference>
<evidence type="ECO:0000259" key="1">
    <source>
        <dbReference type="Pfam" id="PF01494"/>
    </source>
</evidence>
<name>A0A6I3L3S4_9NOCA</name>
<dbReference type="Pfam" id="PF01494">
    <property type="entry name" value="FAD_binding_3"/>
    <property type="match status" value="1"/>
</dbReference>
<dbReference type="GO" id="GO:0071949">
    <property type="term" value="F:FAD binding"/>
    <property type="evidence" value="ECO:0007669"/>
    <property type="project" value="InterPro"/>
</dbReference>
<dbReference type="PRINTS" id="PR00420">
    <property type="entry name" value="RNGMNOXGNASE"/>
</dbReference>